<dbReference type="EMBL" id="PVSR01000016">
    <property type="protein sequence ID" value="PRW63332.1"/>
    <property type="molecule type" value="Genomic_DNA"/>
</dbReference>
<evidence type="ECO:0000313" key="2">
    <source>
        <dbReference type="Proteomes" id="UP000239352"/>
    </source>
</evidence>
<proteinExistence type="predicted"/>
<evidence type="ECO:0000313" key="1">
    <source>
        <dbReference type="EMBL" id="PRW63332.1"/>
    </source>
</evidence>
<gene>
    <name evidence="1" type="ORF">CEP50_10975</name>
</gene>
<dbReference type="AlphaFoldDB" id="A0A2T0GW53"/>
<comment type="caution">
    <text evidence="1">The sequence shown here is derived from an EMBL/GenBank/DDBJ whole genome shotgun (WGS) entry which is preliminary data.</text>
</comment>
<accession>A0A2T0GW53</accession>
<keyword evidence="2" id="KW-1185">Reference proteome</keyword>
<dbReference type="InParanoid" id="A0A2T0GW53"/>
<sequence length="131" mass="14633">MNDPQQVTKSLADTNDAMRGIITAAHKGEFTITPDAGDELIQIFQEIEDWTQDVLRKIDYMKQRTPLGPSPAGEAIARFNQEVAAGDQESFEDMILRIRENTPQVVQAIREGIRLYQETDDGNATNLGKQA</sequence>
<organism evidence="1 2">
    <name type="scientific">Actinopolyspora mortivallis</name>
    <dbReference type="NCBI Taxonomy" id="33906"/>
    <lineage>
        <taxon>Bacteria</taxon>
        <taxon>Bacillati</taxon>
        <taxon>Actinomycetota</taxon>
        <taxon>Actinomycetes</taxon>
        <taxon>Actinopolysporales</taxon>
        <taxon>Actinopolysporaceae</taxon>
        <taxon>Actinopolyspora</taxon>
    </lineage>
</organism>
<name>A0A2T0GW53_ACTMO</name>
<evidence type="ECO:0008006" key="3">
    <source>
        <dbReference type="Google" id="ProtNLM"/>
    </source>
</evidence>
<reference evidence="1 2" key="1">
    <citation type="submission" date="2018-03" db="EMBL/GenBank/DDBJ databases">
        <title>Actinopolyspora mortivallis from Sahara, screening for active biomolecules.</title>
        <authorList>
            <person name="Selama O."/>
            <person name="Wellington E.M.H."/>
            <person name="Hacene H."/>
        </authorList>
    </citation>
    <scope>NUCLEOTIDE SEQUENCE [LARGE SCALE GENOMIC DNA]</scope>
    <source>
        <strain evidence="1 2">M5A</strain>
    </source>
</reference>
<dbReference type="RefSeq" id="WP_106113849.1">
    <property type="nucleotide sequence ID" value="NZ_PVSR01000016.1"/>
</dbReference>
<protein>
    <recommendedName>
        <fullName evidence="3">PE domain-containing protein</fullName>
    </recommendedName>
</protein>
<dbReference type="Proteomes" id="UP000239352">
    <property type="component" value="Unassembled WGS sequence"/>
</dbReference>
<dbReference type="STRING" id="1050202.GCA_000384035_03528"/>